<evidence type="ECO:0000256" key="1">
    <source>
        <dbReference type="SAM" id="MobiDB-lite"/>
    </source>
</evidence>
<accession>A0A6N7Q627</accession>
<keyword evidence="2" id="KW-0472">Membrane</keyword>
<name>A0A6N7Q627_9BACT</name>
<sequence>MGGAGGSGGMGGSGGGGGMGGSGGVDPTGAGGGEVTTDDAGCGCRMAPQTGGSPALAVLGLGLLFGWRRRARRG</sequence>
<evidence type="ECO:0000313" key="4">
    <source>
        <dbReference type="Proteomes" id="UP000440224"/>
    </source>
</evidence>
<dbReference type="NCBIfam" id="TIGR03901">
    <property type="entry name" value="MYXO-CTERM"/>
    <property type="match status" value="1"/>
</dbReference>
<feature type="compositionally biased region" description="Gly residues" evidence="1">
    <location>
        <begin position="1"/>
        <end position="34"/>
    </location>
</feature>
<dbReference type="AlphaFoldDB" id="A0A6N7Q627"/>
<gene>
    <name evidence="3" type="ORF">GF068_40430</name>
</gene>
<comment type="caution">
    <text evidence="3">The sequence shown here is derived from an EMBL/GenBank/DDBJ whole genome shotgun (WGS) entry which is preliminary data.</text>
</comment>
<keyword evidence="2" id="KW-0812">Transmembrane</keyword>
<dbReference type="Proteomes" id="UP000440224">
    <property type="component" value="Unassembled WGS sequence"/>
</dbReference>
<organism evidence="3 4">
    <name type="scientific">Polyangium spumosum</name>
    <dbReference type="NCBI Taxonomy" id="889282"/>
    <lineage>
        <taxon>Bacteria</taxon>
        <taxon>Pseudomonadati</taxon>
        <taxon>Myxococcota</taxon>
        <taxon>Polyangia</taxon>
        <taxon>Polyangiales</taxon>
        <taxon>Polyangiaceae</taxon>
        <taxon>Polyangium</taxon>
    </lineage>
</organism>
<protein>
    <submittedName>
        <fullName evidence="3">MYXO-CTERM sorting domain-containing protein</fullName>
    </submittedName>
</protein>
<dbReference type="RefSeq" id="WP_153824904.1">
    <property type="nucleotide sequence ID" value="NZ_WJIE01000025.1"/>
</dbReference>
<keyword evidence="2" id="KW-1133">Transmembrane helix</keyword>
<evidence type="ECO:0000256" key="2">
    <source>
        <dbReference type="SAM" id="Phobius"/>
    </source>
</evidence>
<feature type="transmembrane region" description="Helical" evidence="2">
    <location>
        <begin position="51"/>
        <end position="67"/>
    </location>
</feature>
<evidence type="ECO:0000313" key="3">
    <source>
        <dbReference type="EMBL" id="MRG98135.1"/>
    </source>
</evidence>
<reference evidence="3 4" key="1">
    <citation type="submission" date="2019-10" db="EMBL/GenBank/DDBJ databases">
        <title>A soil myxobacterium in the family Polyangiaceae.</title>
        <authorList>
            <person name="Li Y."/>
            <person name="Wang J."/>
        </authorList>
    </citation>
    <scope>NUCLEOTIDE SEQUENCE [LARGE SCALE GENOMIC DNA]</scope>
    <source>
        <strain evidence="3 4">DSM 14734</strain>
    </source>
</reference>
<dbReference type="EMBL" id="WJIE01000025">
    <property type="protein sequence ID" value="MRG98135.1"/>
    <property type="molecule type" value="Genomic_DNA"/>
</dbReference>
<feature type="region of interest" description="Disordered" evidence="1">
    <location>
        <begin position="1"/>
        <end position="41"/>
    </location>
</feature>
<proteinExistence type="predicted"/>
<keyword evidence="4" id="KW-1185">Reference proteome</keyword>
<dbReference type="InterPro" id="IPR024038">
    <property type="entry name" value="MYXO-CTERM"/>
</dbReference>